<organism evidence="2">
    <name type="scientific">Paenibacillus sp. BIHB 4019</name>
    <dbReference type="NCBI Taxonomy" id="1870819"/>
    <lineage>
        <taxon>Bacteria</taxon>
        <taxon>Bacillati</taxon>
        <taxon>Bacillota</taxon>
        <taxon>Bacilli</taxon>
        <taxon>Bacillales</taxon>
        <taxon>Paenibacillaceae</taxon>
        <taxon>Paenibacillus</taxon>
    </lineage>
</organism>
<dbReference type="SUPFAM" id="SSF56112">
    <property type="entry name" value="Protein kinase-like (PK-like)"/>
    <property type="match status" value="1"/>
</dbReference>
<proteinExistence type="predicted"/>
<dbReference type="EMBL" id="CP016808">
    <property type="protein sequence ID" value="ANY70905.1"/>
    <property type="molecule type" value="Genomic_DNA"/>
</dbReference>
<dbReference type="InterPro" id="IPR011009">
    <property type="entry name" value="Kinase-like_dom_sf"/>
</dbReference>
<reference evidence="2" key="1">
    <citation type="submission" date="2016-08" db="EMBL/GenBank/DDBJ databases">
        <title>Complete Genome Seqeunce of Paenibacillus sp. BIHB 4019 from tea rhizoplane.</title>
        <authorList>
            <person name="Thakur R."/>
            <person name="Swarnkar M.K."/>
            <person name="Gulati A."/>
        </authorList>
    </citation>
    <scope>NUCLEOTIDE SEQUENCE [LARGE SCALE GENOMIC DNA]</scope>
    <source>
        <strain evidence="2">BIHB4019</strain>
    </source>
</reference>
<feature type="domain" description="Aminoglycoside phosphotransferase" evidence="1">
    <location>
        <begin position="16"/>
        <end position="221"/>
    </location>
</feature>
<protein>
    <recommendedName>
        <fullName evidence="1">Aminoglycoside phosphotransferase domain-containing protein</fullName>
    </recommendedName>
</protein>
<dbReference type="Pfam" id="PF01636">
    <property type="entry name" value="APH"/>
    <property type="match status" value="1"/>
</dbReference>
<sequence>MNELLKQELACSSMPAGLEAHVWKYSSVTDSFVLKIWDKDSDPDVQFQYVLLQALWNIGISASAAYGWGHTAYGHKALLTSYDGSPLSQITNQQVEQLAQLLLDIHKVSVQELDPLLHRKYDFIHYFYPQIEEHQDIEAELTELINGSNMQQNKFIHGDFNLGNVVENQGKYTIIDWTNGQLGDVRYDFAWTSFLIYLYKGEPLAAVFQNAYLAQSDFDKEEVQRFEAIACLRWLLLYRFAPVPKDESTIERINRKIMKNKFLNNALVLE</sequence>
<dbReference type="Gene3D" id="3.90.1200.10">
    <property type="match status" value="1"/>
</dbReference>
<dbReference type="InterPro" id="IPR002575">
    <property type="entry name" value="Aminoglycoside_PTrfase"/>
</dbReference>
<gene>
    <name evidence="2" type="ORF">BBD42_21365</name>
</gene>
<evidence type="ECO:0000313" key="2">
    <source>
        <dbReference type="EMBL" id="ANY70905.1"/>
    </source>
</evidence>
<evidence type="ECO:0000259" key="1">
    <source>
        <dbReference type="Pfam" id="PF01636"/>
    </source>
</evidence>
<accession>A0A1B2DT86</accession>
<name>A0A1B2DT86_9BACL</name>
<dbReference type="AlphaFoldDB" id="A0A1B2DT86"/>